<keyword evidence="6 8" id="KW-0472">Membrane</keyword>
<feature type="transmembrane region" description="Helical" evidence="8">
    <location>
        <begin position="407"/>
        <end position="425"/>
    </location>
</feature>
<evidence type="ECO:0000256" key="2">
    <source>
        <dbReference type="ARBA" id="ARBA00005982"/>
    </source>
</evidence>
<feature type="transmembrane region" description="Helical" evidence="8">
    <location>
        <begin position="492"/>
        <end position="513"/>
    </location>
</feature>
<dbReference type="VEuPathDB" id="FungiDB:AAP_02437"/>
<gene>
    <name evidence="9" type="ORF">AAP_02437</name>
</gene>
<evidence type="ECO:0000256" key="3">
    <source>
        <dbReference type="ARBA" id="ARBA00022448"/>
    </source>
</evidence>
<proteinExistence type="inferred from homology"/>
<dbReference type="Proteomes" id="UP000242877">
    <property type="component" value="Unassembled WGS sequence"/>
</dbReference>
<dbReference type="InterPro" id="IPR000109">
    <property type="entry name" value="POT_fam"/>
</dbReference>
<accession>A0A168A9I3</accession>
<dbReference type="OrthoDB" id="8904098at2759"/>
<dbReference type="FunFam" id="1.20.1250.20:FF:000085">
    <property type="entry name" value="MFS peptide transporter Ptr2"/>
    <property type="match status" value="1"/>
</dbReference>
<protein>
    <submittedName>
        <fullName evidence="9">Oligopeptide transporter</fullName>
    </submittedName>
</protein>
<feature type="transmembrane region" description="Helical" evidence="8">
    <location>
        <begin position="252"/>
        <end position="273"/>
    </location>
</feature>
<feature type="region of interest" description="Disordered" evidence="7">
    <location>
        <begin position="24"/>
        <end position="44"/>
    </location>
</feature>
<dbReference type="GO" id="GO:0005886">
    <property type="term" value="C:plasma membrane"/>
    <property type="evidence" value="ECO:0007669"/>
    <property type="project" value="UniProtKB-ARBA"/>
</dbReference>
<dbReference type="AlphaFoldDB" id="A0A168A9I3"/>
<dbReference type="InterPro" id="IPR036259">
    <property type="entry name" value="MFS_trans_sf"/>
</dbReference>
<evidence type="ECO:0000256" key="6">
    <source>
        <dbReference type="ARBA" id="ARBA00023136"/>
    </source>
</evidence>
<organism evidence="9 10">
    <name type="scientific">Ascosphaera apis ARSEF 7405</name>
    <dbReference type="NCBI Taxonomy" id="392613"/>
    <lineage>
        <taxon>Eukaryota</taxon>
        <taxon>Fungi</taxon>
        <taxon>Dikarya</taxon>
        <taxon>Ascomycota</taxon>
        <taxon>Pezizomycotina</taxon>
        <taxon>Eurotiomycetes</taxon>
        <taxon>Eurotiomycetidae</taxon>
        <taxon>Onygenales</taxon>
        <taxon>Ascosphaeraceae</taxon>
        <taxon>Ascosphaera</taxon>
    </lineage>
</organism>
<feature type="transmembrane region" description="Helical" evidence="8">
    <location>
        <begin position="193"/>
        <end position="213"/>
    </location>
</feature>
<feature type="transmembrane region" description="Helical" evidence="8">
    <location>
        <begin position="279"/>
        <end position="300"/>
    </location>
</feature>
<comment type="caution">
    <text evidence="9">The sequence shown here is derived from an EMBL/GenBank/DDBJ whole genome shotgun (WGS) entry which is preliminary data.</text>
</comment>
<sequence length="614" mass="67573">MADHEGPVADLCFISAHRQLEAEDKKDAVGGQLDMSDTDPEHGSIQQVHEGIKNGIDAEAGEGYETPDGKEPTEYERRTLLHVGERLPISAFLVAIVELCERFTYYGMQGLFQNYVQRPLDGPERGALGMGHQGATGLTTFFQFWCYVTPISGAIIADQYLGKYNTILIHCIIYMVGLLILVCTSIPKALEHGAGLGGFIVAIIIIGIGTGGIKSNVSPLIADQYGRRRMAIGRNKQGERVIIDPTVTIQRIYMIFYGCINIGSLSLLATPYMERDVGFWSAYLMCLCVFVVGTIILVFGRKFYVVRPPQGSVITDAFKCIFMMIKARSTDAPKPSNLAAVGRETTVPWDDHFVDEVKRALVGCQVFAIYPIYWVVYGQFSSNFVTQASQMQGHGIPNDLMQNFDPIAVIVFIPVMEKIFYPALLKMRIQVRPVTRISFGFVVASIAMAYAAIVQHLIYAAGPCYKAPGNCMVDGKLFDGPNNVHIGIQTPAYVFIGVSEIFASVTGLEYAYTKAPPNMKSFVQSMYLLTNAFGSAIAEALTPAAYDPAIMWMFVGLSVASFIGGIIVYATFSRLNKKEDELNALDSDDELVKSMARQKQAEELAQAEAEKEMH</sequence>
<keyword evidence="3" id="KW-0813">Transport</keyword>
<name>A0A168A9I3_9EURO</name>
<keyword evidence="4 8" id="KW-0812">Transmembrane</keyword>
<evidence type="ECO:0000256" key="7">
    <source>
        <dbReference type="SAM" id="MobiDB-lite"/>
    </source>
</evidence>
<evidence type="ECO:0000256" key="5">
    <source>
        <dbReference type="ARBA" id="ARBA00022989"/>
    </source>
</evidence>
<dbReference type="GO" id="GO:0071916">
    <property type="term" value="F:dipeptide transmembrane transporter activity"/>
    <property type="evidence" value="ECO:0007669"/>
    <property type="project" value="UniProtKB-ARBA"/>
</dbReference>
<feature type="transmembrane region" description="Helical" evidence="8">
    <location>
        <begin position="360"/>
        <end position="377"/>
    </location>
</feature>
<evidence type="ECO:0000256" key="8">
    <source>
        <dbReference type="SAM" id="Phobius"/>
    </source>
</evidence>
<comment type="similarity">
    <text evidence="2">Belongs to the major facilitator superfamily. Proton-dependent oligopeptide transporter (POT/PTR) (TC 2.A.17) family.</text>
</comment>
<dbReference type="EMBL" id="AZGZ01000008">
    <property type="protein sequence ID" value="KZZ93645.1"/>
    <property type="molecule type" value="Genomic_DNA"/>
</dbReference>
<feature type="transmembrane region" description="Helical" evidence="8">
    <location>
        <begin position="525"/>
        <end position="546"/>
    </location>
</feature>
<keyword evidence="10" id="KW-1185">Reference proteome</keyword>
<feature type="transmembrane region" description="Helical" evidence="8">
    <location>
        <begin position="437"/>
        <end position="458"/>
    </location>
</feature>
<reference evidence="9 10" key="1">
    <citation type="journal article" date="2016" name="Genome Biol. Evol.">
        <title>Divergent and convergent evolution of fungal pathogenicity.</title>
        <authorList>
            <person name="Shang Y."/>
            <person name="Xiao G."/>
            <person name="Zheng P."/>
            <person name="Cen K."/>
            <person name="Zhan S."/>
            <person name="Wang C."/>
        </authorList>
    </citation>
    <scope>NUCLEOTIDE SEQUENCE [LARGE SCALE GENOMIC DNA]</scope>
    <source>
        <strain evidence="9 10">ARSEF 7405</strain>
    </source>
</reference>
<feature type="transmembrane region" description="Helical" evidence="8">
    <location>
        <begin position="552"/>
        <end position="572"/>
    </location>
</feature>
<dbReference type="Pfam" id="PF00854">
    <property type="entry name" value="PTR2"/>
    <property type="match status" value="1"/>
</dbReference>
<evidence type="ECO:0000256" key="1">
    <source>
        <dbReference type="ARBA" id="ARBA00004141"/>
    </source>
</evidence>
<comment type="subcellular location">
    <subcellularLocation>
        <location evidence="1">Membrane</location>
        <topology evidence="1">Multi-pass membrane protein</topology>
    </subcellularLocation>
</comment>
<dbReference type="SUPFAM" id="SSF103473">
    <property type="entry name" value="MFS general substrate transporter"/>
    <property type="match status" value="1"/>
</dbReference>
<evidence type="ECO:0000313" key="9">
    <source>
        <dbReference type="EMBL" id="KZZ93645.1"/>
    </source>
</evidence>
<feature type="transmembrane region" description="Helical" evidence="8">
    <location>
        <begin position="167"/>
        <end position="187"/>
    </location>
</feature>
<evidence type="ECO:0000313" key="10">
    <source>
        <dbReference type="Proteomes" id="UP000242877"/>
    </source>
</evidence>
<keyword evidence="5 8" id="KW-1133">Transmembrane helix</keyword>
<dbReference type="Gene3D" id="1.20.1250.20">
    <property type="entry name" value="MFS general substrate transporter like domains"/>
    <property type="match status" value="1"/>
</dbReference>
<evidence type="ECO:0000256" key="4">
    <source>
        <dbReference type="ARBA" id="ARBA00022692"/>
    </source>
</evidence>
<dbReference type="PANTHER" id="PTHR11654">
    <property type="entry name" value="OLIGOPEPTIDE TRANSPORTER-RELATED"/>
    <property type="match status" value="1"/>
</dbReference>